<name>A0A8J3LXT6_9MICO</name>
<proteinExistence type="inferred from homology"/>
<evidence type="ECO:0000256" key="1">
    <source>
        <dbReference type="ARBA" id="ARBA00007358"/>
    </source>
</evidence>
<comment type="caution">
    <text evidence="6">The sequence shown here is derived from an EMBL/GenBank/DDBJ whole genome shotgun (WGS) entry which is preliminary data.</text>
</comment>
<feature type="domain" description="Alcohol dehydrogenase iron-type/glycerol dehydrogenase GldA" evidence="4">
    <location>
        <begin position="11"/>
        <end position="176"/>
    </location>
</feature>
<dbReference type="Pfam" id="PF25137">
    <property type="entry name" value="ADH_Fe_C"/>
    <property type="match status" value="1"/>
</dbReference>
<dbReference type="CDD" id="cd08194">
    <property type="entry name" value="Fe-ADH-like"/>
    <property type="match status" value="1"/>
</dbReference>
<dbReference type="PROSITE" id="PS00913">
    <property type="entry name" value="ADH_IRON_1"/>
    <property type="match status" value="1"/>
</dbReference>
<evidence type="ECO:0000313" key="7">
    <source>
        <dbReference type="Proteomes" id="UP000617531"/>
    </source>
</evidence>
<keyword evidence="3" id="KW-0520">NAD</keyword>
<dbReference type="GO" id="GO:0046872">
    <property type="term" value="F:metal ion binding"/>
    <property type="evidence" value="ECO:0007669"/>
    <property type="project" value="InterPro"/>
</dbReference>
<comment type="similarity">
    <text evidence="1">Belongs to the iron-containing alcohol dehydrogenase family.</text>
</comment>
<dbReference type="Gene3D" id="3.40.50.1970">
    <property type="match status" value="1"/>
</dbReference>
<dbReference type="FunFam" id="1.20.1090.10:FF:000001">
    <property type="entry name" value="Aldehyde-alcohol dehydrogenase"/>
    <property type="match status" value="1"/>
</dbReference>
<dbReference type="EMBL" id="BNAI01000001">
    <property type="protein sequence ID" value="GHF06731.1"/>
    <property type="molecule type" value="Genomic_DNA"/>
</dbReference>
<organism evidence="6 7">
    <name type="scientific">Pseudolysinimonas yzui</name>
    <dbReference type="NCBI Taxonomy" id="2708254"/>
    <lineage>
        <taxon>Bacteria</taxon>
        <taxon>Bacillati</taxon>
        <taxon>Actinomycetota</taxon>
        <taxon>Actinomycetes</taxon>
        <taxon>Micrococcales</taxon>
        <taxon>Microbacteriaceae</taxon>
        <taxon>Pseudolysinimonas</taxon>
    </lineage>
</organism>
<evidence type="ECO:0000256" key="2">
    <source>
        <dbReference type="ARBA" id="ARBA00023002"/>
    </source>
</evidence>
<accession>A0A8J3LXT6</accession>
<dbReference type="RefSeq" id="WP_191281714.1">
    <property type="nucleotide sequence ID" value="NZ_BNAI01000001.1"/>
</dbReference>
<dbReference type="GO" id="GO:0004022">
    <property type="term" value="F:alcohol dehydrogenase (NAD+) activity"/>
    <property type="evidence" value="ECO:0007669"/>
    <property type="project" value="UniProtKB-ARBA"/>
</dbReference>
<dbReference type="InterPro" id="IPR018211">
    <property type="entry name" value="ADH_Fe_CS"/>
</dbReference>
<keyword evidence="2" id="KW-0560">Oxidoreductase</keyword>
<evidence type="ECO:0000313" key="6">
    <source>
        <dbReference type="EMBL" id="GHF06731.1"/>
    </source>
</evidence>
<dbReference type="Pfam" id="PF00465">
    <property type="entry name" value="Fe-ADH"/>
    <property type="match status" value="1"/>
</dbReference>
<feature type="domain" description="Fe-containing alcohol dehydrogenase-like C-terminal" evidence="5">
    <location>
        <begin position="188"/>
        <end position="383"/>
    </location>
</feature>
<dbReference type="PANTHER" id="PTHR11496:SF102">
    <property type="entry name" value="ALCOHOL DEHYDROGENASE 4"/>
    <property type="match status" value="1"/>
</dbReference>
<dbReference type="Gene3D" id="1.20.1090.10">
    <property type="entry name" value="Dehydroquinate synthase-like - alpha domain"/>
    <property type="match status" value="1"/>
</dbReference>
<protein>
    <submittedName>
        <fullName evidence="6">Alcohol dehydrogenase</fullName>
    </submittedName>
</protein>
<reference evidence="6" key="1">
    <citation type="journal article" date="2014" name="Int. J. Syst. Evol. Microbiol.">
        <title>Complete genome sequence of Corynebacterium casei LMG S-19264T (=DSM 44701T), isolated from a smear-ripened cheese.</title>
        <authorList>
            <consortium name="US DOE Joint Genome Institute (JGI-PGF)"/>
            <person name="Walter F."/>
            <person name="Albersmeier A."/>
            <person name="Kalinowski J."/>
            <person name="Ruckert C."/>
        </authorList>
    </citation>
    <scope>NUCLEOTIDE SEQUENCE</scope>
    <source>
        <strain evidence="6">CGMCC 1.16548</strain>
    </source>
</reference>
<dbReference type="AlphaFoldDB" id="A0A8J3LXT6"/>
<gene>
    <name evidence="6" type="ORF">GCM10011600_04190</name>
</gene>
<dbReference type="SUPFAM" id="SSF56796">
    <property type="entry name" value="Dehydroquinate synthase-like"/>
    <property type="match status" value="1"/>
</dbReference>
<dbReference type="FunFam" id="3.40.50.1970:FF:000003">
    <property type="entry name" value="Alcohol dehydrogenase, iron-containing"/>
    <property type="match status" value="1"/>
</dbReference>
<dbReference type="InterPro" id="IPR056798">
    <property type="entry name" value="ADH_Fe_C"/>
</dbReference>
<dbReference type="Proteomes" id="UP000617531">
    <property type="component" value="Unassembled WGS sequence"/>
</dbReference>
<evidence type="ECO:0000259" key="5">
    <source>
        <dbReference type="Pfam" id="PF25137"/>
    </source>
</evidence>
<reference evidence="6" key="2">
    <citation type="submission" date="2020-09" db="EMBL/GenBank/DDBJ databases">
        <authorList>
            <person name="Sun Q."/>
            <person name="Zhou Y."/>
        </authorList>
    </citation>
    <scope>NUCLEOTIDE SEQUENCE</scope>
    <source>
        <strain evidence="6">CGMCC 1.16548</strain>
    </source>
</reference>
<evidence type="ECO:0000259" key="4">
    <source>
        <dbReference type="Pfam" id="PF00465"/>
    </source>
</evidence>
<keyword evidence="7" id="KW-1185">Reference proteome</keyword>
<dbReference type="InterPro" id="IPR001670">
    <property type="entry name" value="ADH_Fe/GldA"/>
</dbReference>
<evidence type="ECO:0000256" key="3">
    <source>
        <dbReference type="ARBA" id="ARBA00023027"/>
    </source>
</evidence>
<dbReference type="PANTHER" id="PTHR11496">
    <property type="entry name" value="ALCOHOL DEHYDROGENASE"/>
    <property type="match status" value="1"/>
</dbReference>
<dbReference type="InterPro" id="IPR039697">
    <property type="entry name" value="Alcohol_dehydrogenase_Fe"/>
</dbReference>
<sequence length="387" mass="39296">MTGVASFRLPRLLVGAGARQRIGEAALELGISRPLIVTDPFHAQNGVAAEIAALLRADGLEPVVFSDTVPDPSTAAVDAGVAAALAAGADAVIGVGGGSPIDTAKAIALLALSGGEMRRYKAPVQTLGGALPILAVPTTAGSGSEATQFTVITDDATAEKMLCAGAAFLPRAAIVDVELTLTMPPRLTADTGIDALTHAVEAYVSRRATPLSDIFALRAIGLIRGNLEAVYADGADRRAREEMMLASLFAGAAFSNASVALVHGMSRPIGARFGIAHGLSNALLFPAVTRFSLPGAATRYADCARALGPVAGNDSDLAAGETLVDELERLNTALGVPRLSDLGVSPEAWDAAIPTMTAQAIASGSPANNPVEPSPSEVSALYAGVFR</sequence>